<feature type="region of interest" description="Disordered" evidence="1">
    <location>
        <begin position="71"/>
        <end position="91"/>
    </location>
</feature>
<keyword evidence="2" id="KW-0812">Transmembrane</keyword>
<feature type="transmembrane region" description="Helical" evidence="2">
    <location>
        <begin position="24"/>
        <end position="47"/>
    </location>
</feature>
<accession>A0ABW2L2S2</accession>
<proteinExistence type="predicted"/>
<name>A0ABW2L2S2_9BACT</name>
<dbReference type="Gene3D" id="3.40.50.410">
    <property type="entry name" value="von Willebrand factor, type A domain"/>
    <property type="match status" value="1"/>
</dbReference>
<reference evidence="5" key="1">
    <citation type="journal article" date="2019" name="Int. J. Syst. Evol. Microbiol.">
        <title>The Global Catalogue of Microorganisms (GCM) 10K type strain sequencing project: providing services to taxonomists for standard genome sequencing and annotation.</title>
        <authorList>
            <consortium name="The Broad Institute Genomics Platform"/>
            <consortium name="The Broad Institute Genome Sequencing Center for Infectious Disease"/>
            <person name="Wu L."/>
            <person name="Ma J."/>
        </authorList>
    </citation>
    <scope>NUCLEOTIDE SEQUENCE [LARGE SCALE GENOMIC DNA]</scope>
    <source>
        <strain evidence="5">CGMCC 4.1467</strain>
    </source>
</reference>
<evidence type="ECO:0000256" key="1">
    <source>
        <dbReference type="SAM" id="MobiDB-lite"/>
    </source>
</evidence>
<dbReference type="EMBL" id="JBHTBS010000001">
    <property type="protein sequence ID" value="MFC7336024.1"/>
    <property type="molecule type" value="Genomic_DNA"/>
</dbReference>
<evidence type="ECO:0000259" key="3">
    <source>
        <dbReference type="PROSITE" id="PS50234"/>
    </source>
</evidence>
<dbReference type="RefSeq" id="WP_379708726.1">
    <property type="nucleotide sequence ID" value="NZ_JBHTBS010000001.1"/>
</dbReference>
<gene>
    <name evidence="4" type="ORF">ACFQY0_02450</name>
</gene>
<evidence type="ECO:0000256" key="2">
    <source>
        <dbReference type="SAM" id="Phobius"/>
    </source>
</evidence>
<dbReference type="InterPro" id="IPR036465">
    <property type="entry name" value="vWFA_dom_sf"/>
</dbReference>
<dbReference type="InterPro" id="IPR002035">
    <property type="entry name" value="VWF_A"/>
</dbReference>
<feature type="domain" description="VWFA" evidence="3">
    <location>
        <begin position="153"/>
        <end position="359"/>
    </location>
</feature>
<keyword evidence="2" id="KW-1133">Transmembrane helix</keyword>
<sequence length="359" mass="39872">MSHIYIPPSPEQEVILRKQRRNSAATSIIVSFLIIILIGLIFVFILIPGFTKETTTMVAYSAPMKSEEKIQQQKKLNISKKPTAPSSSQARVIAANTTSVTAIPVPELDMDPVDISLDFGSGDDFGAGWEAGNESDAGGGATTFFKQEVVAQRVAYVIDASGSMNQDGRHKLMREELTKSVKQLKAPMKYQIIFFSAPAWVAGSEVKMRYDDGRATIKDDSGEYDWVGPAGKVKGWKQKGKKQVVPWLEYSAKTRRESIDHIEEQKLVIGTDWIPPLQMALEMEPPPQIIFFMTDGASGNSTKFLEDIRRLAKRNKTIINTIALMEPKAVDNLIYLAKETKGQFTIVDKNGKAEVQDIK</sequence>
<dbReference type="PROSITE" id="PS50234">
    <property type="entry name" value="VWFA"/>
    <property type="match status" value="1"/>
</dbReference>
<comment type="caution">
    <text evidence="4">The sequence shown here is derived from an EMBL/GenBank/DDBJ whole genome shotgun (WGS) entry which is preliminary data.</text>
</comment>
<evidence type="ECO:0000313" key="5">
    <source>
        <dbReference type="Proteomes" id="UP001596472"/>
    </source>
</evidence>
<organism evidence="4 5">
    <name type="scientific">Haloferula chungangensis</name>
    <dbReference type="NCBI Taxonomy" id="1048331"/>
    <lineage>
        <taxon>Bacteria</taxon>
        <taxon>Pseudomonadati</taxon>
        <taxon>Verrucomicrobiota</taxon>
        <taxon>Verrucomicrobiia</taxon>
        <taxon>Verrucomicrobiales</taxon>
        <taxon>Verrucomicrobiaceae</taxon>
        <taxon>Haloferula</taxon>
    </lineage>
</organism>
<keyword evidence="5" id="KW-1185">Reference proteome</keyword>
<protein>
    <recommendedName>
        <fullName evidence="3">VWFA domain-containing protein</fullName>
    </recommendedName>
</protein>
<dbReference type="Proteomes" id="UP001596472">
    <property type="component" value="Unassembled WGS sequence"/>
</dbReference>
<keyword evidence="2" id="KW-0472">Membrane</keyword>
<dbReference type="SUPFAM" id="SSF53300">
    <property type="entry name" value="vWA-like"/>
    <property type="match status" value="1"/>
</dbReference>
<evidence type="ECO:0000313" key="4">
    <source>
        <dbReference type="EMBL" id="MFC7336024.1"/>
    </source>
</evidence>